<dbReference type="InterPro" id="IPR001789">
    <property type="entry name" value="Sig_transdc_resp-reg_receiver"/>
</dbReference>
<feature type="domain" description="Response regulatory" evidence="9">
    <location>
        <begin position="617"/>
        <end position="732"/>
    </location>
</feature>
<dbReference type="CDD" id="cd00156">
    <property type="entry name" value="REC"/>
    <property type="match status" value="1"/>
</dbReference>
<dbReference type="Gene3D" id="3.40.50.2300">
    <property type="match status" value="1"/>
</dbReference>
<protein>
    <recommendedName>
        <fullName evidence="2">histidine kinase</fullName>
        <ecNumber evidence="2">2.7.13.3</ecNumber>
    </recommendedName>
</protein>
<dbReference type="Gene3D" id="3.30.565.10">
    <property type="entry name" value="Histidine kinase-like ATPase, C-terminal domain"/>
    <property type="match status" value="1"/>
</dbReference>
<dbReference type="SUPFAM" id="SSF55785">
    <property type="entry name" value="PYP-like sensor domain (PAS domain)"/>
    <property type="match status" value="1"/>
</dbReference>
<evidence type="ECO:0000256" key="6">
    <source>
        <dbReference type="PROSITE-ProRule" id="PRU00169"/>
    </source>
</evidence>
<keyword evidence="11" id="KW-1185">Reference proteome</keyword>
<evidence type="ECO:0000256" key="7">
    <source>
        <dbReference type="SAM" id="Coils"/>
    </source>
</evidence>
<dbReference type="Pfam" id="PF00072">
    <property type="entry name" value="Response_reg"/>
    <property type="match status" value="1"/>
</dbReference>
<dbReference type="InterPro" id="IPR004358">
    <property type="entry name" value="Sig_transdc_His_kin-like_C"/>
</dbReference>
<dbReference type="InterPro" id="IPR036890">
    <property type="entry name" value="HATPase_C_sf"/>
</dbReference>
<dbReference type="SUPFAM" id="SSF52172">
    <property type="entry name" value="CheY-like"/>
    <property type="match status" value="1"/>
</dbReference>
<comment type="catalytic activity">
    <reaction evidence="1">
        <text>ATP + protein L-histidine = ADP + protein N-phospho-L-histidine.</text>
        <dbReference type="EC" id="2.7.13.3"/>
    </reaction>
</comment>
<comment type="caution">
    <text evidence="10">The sequence shown here is derived from an EMBL/GenBank/DDBJ whole genome shotgun (WGS) entry which is preliminary data.</text>
</comment>
<dbReference type="Pfam" id="PF12860">
    <property type="entry name" value="PAS_7"/>
    <property type="match status" value="2"/>
</dbReference>
<evidence type="ECO:0000313" key="10">
    <source>
        <dbReference type="EMBL" id="SMP25547.1"/>
    </source>
</evidence>
<gene>
    <name evidence="10" type="ORF">SAMN06265373_105117</name>
</gene>
<dbReference type="Proteomes" id="UP001157961">
    <property type="component" value="Unassembled WGS sequence"/>
</dbReference>
<evidence type="ECO:0000256" key="1">
    <source>
        <dbReference type="ARBA" id="ARBA00000085"/>
    </source>
</evidence>
<dbReference type="InterPro" id="IPR003594">
    <property type="entry name" value="HATPase_dom"/>
</dbReference>
<dbReference type="SUPFAM" id="SSF55874">
    <property type="entry name" value="ATPase domain of HSP90 chaperone/DNA topoisomerase II/histidine kinase"/>
    <property type="match status" value="1"/>
</dbReference>
<evidence type="ECO:0000259" key="9">
    <source>
        <dbReference type="PROSITE" id="PS50110"/>
    </source>
</evidence>
<dbReference type="InterPro" id="IPR003661">
    <property type="entry name" value="HisK_dim/P_dom"/>
</dbReference>
<evidence type="ECO:0000256" key="3">
    <source>
        <dbReference type="ARBA" id="ARBA00022553"/>
    </source>
</evidence>
<dbReference type="InterPro" id="IPR011006">
    <property type="entry name" value="CheY-like_superfamily"/>
</dbReference>
<feature type="modified residue" description="4-aspartylphosphate" evidence="6">
    <location>
        <position position="668"/>
    </location>
</feature>
<dbReference type="PANTHER" id="PTHR43047">
    <property type="entry name" value="TWO-COMPONENT HISTIDINE PROTEIN KINASE"/>
    <property type="match status" value="1"/>
</dbReference>
<dbReference type="PANTHER" id="PTHR43047:SF9">
    <property type="entry name" value="HISTIDINE KINASE"/>
    <property type="match status" value="1"/>
</dbReference>
<dbReference type="InterPro" id="IPR036097">
    <property type="entry name" value="HisK_dim/P_sf"/>
</dbReference>
<dbReference type="SMART" id="SM00448">
    <property type="entry name" value="REC"/>
    <property type="match status" value="1"/>
</dbReference>
<dbReference type="PROSITE" id="PS50110">
    <property type="entry name" value="RESPONSE_REGULATORY"/>
    <property type="match status" value="1"/>
</dbReference>
<dbReference type="CDD" id="cd00075">
    <property type="entry name" value="HATPase"/>
    <property type="match status" value="1"/>
</dbReference>
<evidence type="ECO:0000313" key="11">
    <source>
        <dbReference type="Proteomes" id="UP001157961"/>
    </source>
</evidence>
<sequence length="732" mass="81242">MTDATLIDPKDSLERQNQKLLKIVDTLMRRAEAGPDTTGVAYAQFERAVMLEEEVQTRTRELEHALDLLNTSNASLAQANAEAEAARANLANAIETVQEGFALFGADEKLVLCNSRFGKHMRDVHARFKPGLRFNDYVDIVSQSAFLELPDGMTAAQWAEQRMLRHKEQHVVFNAPLAGDRWIQVSEHRTRDGGTVVLQTDVTDMMLIERQERERLLDDQARLIKATLEHLDQGVGVFDREARLVGWNRRMGELLSIPVRRFHLGLPFDTIFDQLSRKLAFLETADAEALANWAAHDGRRAPLSFEVELGEDRILAVFAQHMPDGGFVISFTDITTERRALRATSQVNETLERHVQERTLELQDALAEAERANASKSRFVAAASHDLLQPLSAAKLYLASLETDLAEPDQRERLTKAGSALQSVEHILGALLDISRLDSGRAAVHDTQIPLGALLGQLYDEFAPIARDKGLRFDLRTTDLSVQSDATYLRRILQNLIANALRYTDHGRVLVAARRRADKIVVEIWDTGPGIPIEQQAKVFDEFHRVNAAASPAEGLGLGLAIVERACRLLAHPMHMQSEPGRGTRFCITLPIHTDQAAPSLPSLATPKAANPLEHRIVLLVENDAELRNAIAMTLENWGADVLACSSDIEALDLLREIDIAPDMVLADYQLDHAATGTDLIGRLRKAYGPLPACVISANRGPELTEICQSLNATLLHKPLDLDQLRTVLTRA</sequence>
<accession>A0ABY1P3I2</accession>
<dbReference type="SUPFAM" id="SSF47384">
    <property type="entry name" value="Homodimeric domain of signal transducing histidine kinase"/>
    <property type="match status" value="1"/>
</dbReference>
<dbReference type="SMART" id="SM00388">
    <property type="entry name" value="HisKA"/>
    <property type="match status" value="1"/>
</dbReference>
<feature type="domain" description="Histidine kinase" evidence="8">
    <location>
        <begin position="382"/>
        <end position="594"/>
    </location>
</feature>
<keyword evidence="4" id="KW-0808">Transferase</keyword>
<name>A0ABY1P3I2_9RHOB</name>
<proteinExistence type="predicted"/>
<dbReference type="RefSeq" id="WP_283426539.1">
    <property type="nucleotide sequence ID" value="NZ_FXTY01000005.1"/>
</dbReference>
<dbReference type="EMBL" id="FXTY01000005">
    <property type="protein sequence ID" value="SMP25547.1"/>
    <property type="molecule type" value="Genomic_DNA"/>
</dbReference>
<evidence type="ECO:0000256" key="5">
    <source>
        <dbReference type="ARBA" id="ARBA00022777"/>
    </source>
</evidence>
<dbReference type="InterPro" id="IPR005467">
    <property type="entry name" value="His_kinase_dom"/>
</dbReference>
<dbReference type="Pfam" id="PF00512">
    <property type="entry name" value="HisKA"/>
    <property type="match status" value="1"/>
</dbReference>
<dbReference type="InterPro" id="IPR035965">
    <property type="entry name" value="PAS-like_dom_sf"/>
</dbReference>
<dbReference type="SMART" id="SM00387">
    <property type="entry name" value="HATPase_c"/>
    <property type="match status" value="1"/>
</dbReference>
<dbReference type="Pfam" id="PF02518">
    <property type="entry name" value="HATPase_c"/>
    <property type="match status" value="1"/>
</dbReference>
<evidence type="ECO:0000256" key="4">
    <source>
        <dbReference type="ARBA" id="ARBA00022679"/>
    </source>
</evidence>
<dbReference type="PRINTS" id="PR00344">
    <property type="entry name" value="BCTRLSENSOR"/>
</dbReference>
<dbReference type="PROSITE" id="PS50109">
    <property type="entry name" value="HIS_KIN"/>
    <property type="match status" value="1"/>
</dbReference>
<keyword evidence="7" id="KW-0175">Coiled coil</keyword>
<feature type="coiled-coil region" evidence="7">
    <location>
        <begin position="69"/>
        <end position="100"/>
    </location>
</feature>
<dbReference type="Gene3D" id="3.30.450.20">
    <property type="entry name" value="PAS domain"/>
    <property type="match status" value="1"/>
</dbReference>
<dbReference type="Gene3D" id="1.10.287.130">
    <property type="match status" value="1"/>
</dbReference>
<dbReference type="CDD" id="cd00082">
    <property type="entry name" value="HisKA"/>
    <property type="match status" value="1"/>
</dbReference>
<organism evidence="10 11">
    <name type="scientific">Shimia sagamensis</name>
    <dbReference type="NCBI Taxonomy" id="1566352"/>
    <lineage>
        <taxon>Bacteria</taxon>
        <taxon>Pseudomonadati</taxon>
        <taxon>Pseudomonadota</taxon>
        <taxon>Alphaproteobacteria</taxon>
        <taxon>Rhodobacterales</taxon>
        <taxon>Roseobacteraceae</taxon>
    </lineage>
</organism>
<keyword evidence="5" id="KW-0418">Kinase</keyword>
<evidence type="ECO:0000259" key="8">
    <source>
        <dbReference type="PROSITE" id="PS50109"/>
    </source>
</evidence>
<reference evidence="10 11" key="1">
    <citation type="submission" date="2017-05" db="EMBL/GenBank/DDBJ databases">
        <authorList>
            <person name="Varghese N."/>
            <person name="Submissions S."/>
        </authorList>
    </citation>
    <scope>NUCLEOTIDE SEQUENCE [LARGE SCALE GENOMIC DNA]</scope>
    <source>
        <strain evidence="10 11">DSM 29734</strain>
    </source>
</reference>
<evidence type="ECO:0000256" key="2">
    <source>
        <dbReference type="ARBA" id="ARBA00012438"/>
    </source>
</evidence>
<keyword evidence="3 6" id="KW-0597">Phosphoprotein</keyword>
<dbReference type="EC" id="2.7.13.3" evidence="2"/>